<feature type="transmembrane region" description="Helical" evidence="2">
    <location>
        <begin position="49"/>
        <end position="69"/>
    </location>
</feature>
<sequence length="237" mass="24571">MASVRRALWYLFVVLGIAVFGGALAVVLSPELGEVLPIQPAIEALGSDYLVVAGIGVLALLVLVVMLVARAASSVDEAAAPEPEFVEQVPVLGAEFDDLVDHGLGLRATYFSDEPEGVREDLREKAIRTLIRKRGVAREDARALVESGRWTDDRTASQFLATDGVAPRSARVRAALNGQSWLQYGAAATAEEIVRIASDAAPSGRPGASTSTAPPNDTADAAGPNAAGPAGTSGGTR</sequence>
<dbReference type="RefSeq" id="WP_247421878.1">
    <property type="nucleotide sequence ID" value="NZ_JALLGW010000006.1"/>
</dbReference>
<feature type="transmembrane region" description="Helical" evidence="2">
    <location>
        <begin position="7"/>
        <end position="29"/>
    </location>
</feature>
<feature type="region of interest" description="Disordered" evidence="1">
    <location>
        <begin position="198"/>
        <end position="237"/>
    </location>
</feature>
<organism evidence="3 4">
    <name type="scientific">Halomarina salina</name>
    <dbReference type="NCBI Taxonomy" id="1872699"/>
    <lineage>
        <taxon>Archaea</taxon>
        <taxon>Methanobacteriati</taxon>
        <taxon>Methanobacteriota</taxon>
        <taxon>Stenosarchaea group</taxon>
        <taxon>Halobacteria</taxon>
        <taxon>Halobacteriales</taxon>
        <taxon>Natronomonadaceae</taxon>
        <taxon>Halomarina</taxon>
    </lineage>
</organism>
<evidence type="ECO:0000313" key="4">
    <source>
        <dbReference type="Proteomes" id="UP001596099"/>
    </source>
</evidence>
<name>A0ABD5RTU5_9EURY</name>
<evidence type="ECO:0008006" key="5">
    <source>
        <dbReference type="Google" id="ProtNLM"/>
    </source>
</evidence>
<comment type="caution">
    <text evidence="3">The sequence shown here is derived from an EMBL/GenBank/DDBJ whole genome shotgun (WGS) entry which is preliminary data.</text>
</comment>
<keyword evidence="2" id="KW-0472">Membrane</keyword>
<keyword evidence="2" id="KW-0812">Transmembrane</keyword>
<evidence type="ECO:0000313" key="3">
    <source>
        <dbReference type="EMBL" id="MFC5973843.1"/>
    </source>
</evidence>
<dbReference type="Proteomes" id="UP001596099">
    <property type="component" value="Unassembled WGS sequence"/>
</dbReference>
<protein>
    <recommendedName>
        <fullName evidence="5">DUF4129 domain-containing protein</fullName>
    </recommendedName>
</protein>
<accession>A0ABD5RTU5</accession>
<proteinExistence type="predicted"/>
<dbReference type="Pfam" id="PF23933">
    <property type="entry name" value="DUF7269"/>
    <property type="match status" value="1"/>
</dbReference>
<evidence type="ECO:0000256" key="2">
    <source>
        <dbReference type="SAM" id="Phobius"/>
    </source>
</evidence>
<keyword evidence="2" id="KW-1133">Transmembrane helix</keyword>
<dbReference type="EMBL" id="JBHSQH010000008">
    <property type="protein sequence ID" value="MFC5973843.1"/>
    <property type="molecule type" value="Genomic_DNA"/>
</dbReference>
<reference evidence="3 4" key="1">
    <citation type="journal article" date="2019" name="Int. J. Syst. Evol. Microbiol.">
        <title>The Global Catalogue of Microorganisms (GCM) 10K type strain sequencing project: providing services to taxonomists for standard genome sequencing and annotation.</title>
        <authorList>
            <consortium name="The Broad Institute Genomics Platform"/>
            <consortium name="The Broad Institute Genome Sequencing Center for Infectious Disease"/>
            <person name="Wu L."/>
            <person name="Ma J."/>
        </authorList>
    </citation>
    <scope>NUCLEOTIDE SEQUENCE [LARGE SCALE GENOMIC DNA]</scope>
    <source>
        <strain evidence="3 4">CGMCC 1.12543</strain>
    </source>
</reference>
<gene>
    <name evidence="3" type="ORF">ACFPYI_21175</name>
</gene>
<dbReference type="InterPro" id="IPR055693">
    <property type="entry name" value="DUF7269"/>
</dbReference>
<dbReference type="AlphaFoldDB" id="A0ABD5RTU5"/>
<feature type="compositionally biased region" description="Low complexity" evidence="1">
    <location>
        <begin position="210"/>
        <end position="230"/>
    </location>
</feature>
<keyword evidence="4" id="KW-1185">Reference proteome</keyword>
<evidence type="ECO:0000256" key="1">
    <source>
        <dbReference type="SAM" id="MobiDB-lite"/>
    </source>
</evidence>